<feature type="transmembrane region" description="Helical" evidence="1">
    <location>
        <begin position="12"/>
        <end position="31"/>
    </location>
</feature>
<gene>
    <name evidence="2" type="ORF">K505DRAFT_321522</name>
</gene>
<name>A0A6A6XR54_9PLEO</name>
<reference evidence="2" key="1">
    <citation type="journal article" date="2020" name="Stud. Mycol.">
        <title>101 Dothideomycetes genomes: a test case for predicting lifestyles and emergence of pathogens.</title>
        <authorList>
            <person name="Haridas S."/>
            <person name="Albert R."/>
            <person name="Binder M."/>
            <person name="Bloem J."/>
            <person name="Labutti K."/>
            <person name="Salamov A."/>
            <person name="Andreopoulos B."/>
            <person name="Baker S."/>
            <person name="Barry K."/>
            <person name="Bills G."/>
            <person name="Bluhm B."/>
            <person name="Cannon C."/>
            <person name="Castanera R."/>
            <person name="Culley D."/>
            <person name="Daum C."/>
            <person name="Ezra D."/>
            <person name="Gonzalez J."/>
            <person name="Henrissat B."/>
            <person name="Kuo A."/>
            <person name="Liang C."/>
            <person name="Lipzen A."/>
            <person name="Lutzoni F."/>
            <person name="Magnuson J."/>
            <person name="Mondo S."/>
            <person name="Nolan M."/>
            <person name="Ohm R."/>
            <person name="Pangilinan J."/>
            <person name="Park H.-J."/>
            <person name="Ramirez L."/>
            <person name="Alfaro M."/>
            <person name="Sun H."/>
            <person name="Tritt A."/>
            <person name="Yoshinaga Y."/>
            <person name="Zwiers L.-H."/>
            <person name="Turgeon B."/>
            <person name="Goodwin S."/>
            <person name="Spatafora J."/>
            <person name="Crous P."/>
            <person name="Grigoriev I."/>
        </authorList>
    </citation>
    <scope>NUCLEOTIDE SEQUENCE</scope>
    <source>
        <strain evidence="2">CBS 109.77</strain>
    </source>
</reference>
<accession>A0A6A6XR54</accession>
<dbReference type="AlphaFoldDB" id="A0A6A6XR54"/>
<keyword evidence="1" id="KW-0472">Membrane</keyword>
<keyword evidence="3" id="KW-1185">Reference proteome</keyword>
<keyword evidence="1" id="KW-1133">Transmembrane helix</keyword>
<dbReference type="Proteomes" id="UP000799757">
    <property type="component" value="Unassembled WGS sequence"/>
</dbReference>
<organism evidence="2 3">
    <name type="scientific">Melanomma pulvis-pyrius CBS 109.77</name>
    <dbReference type="NCBI Taxonomy" id="1314802"/>
    <lineage>
        <taxon>Eukaryota</taxon>
        <taxon>Fungi</taxon>
        <taxon>Dikarya</taxon>
        <taxon>Ascomycota</taxon>
        <taxon>Pezizomycotina</taxon>
        <taxon>Dothideomycetes</taxon>
        <taxon>Pleosporomycetidae</taxon>
        <taxon>Pleosporales</taxon>
        <taxon>Melanommataceae</taxon>
        <taxon>Melanomma</taxon>
    </lineage>
</organism>
<evidence type="ECO:0000313" key="2">
    <source>
        <dbReference type="EMBL" id="KAF2798892.1"/>
    </source>
</evidence>
<sequence length="158" mass="17851">MQVQSALAQTYLFAANVYWFVLGWHTLTFLYHRKSGARPHLVISLSSLDPRARSPKAILCSLQSLVFSSQLPQDTQPRSTLHRAYAKSYQPPPSIQLLRFWLPPSTTPPRKPRPPIPKIPVPRLAKASDAARMPLVHRTSPVIIKFDFLTTIRAGWAC</sequence>
<dbReference type="EMBL" id="MU001774">
    <property type="protein sequence ID" value="KAF2798892.1"/>
    <property type="molecule type" value="Genomic_DNA"/>
</dbReference>
<protein>
    <submittedName>
        <fullName evidence="2">Uncharacterized protein</fullName>
    </submittedName>
</protein>
<evidence type="ECO:0000313" key="3">
    <source>
        <dbReference type="Proteomes" id="UP000799757"/>
    </source>
</evidence>
<evidence type="ECO:0000256" key="1">
    <source>
        <dbReference type="SAM" id="Phobius"/>
    </source>
</evidence>
<keyword evidence="1" id="KW-0812">Transmembrane</keyword>
<proteinExistence type="predicted"/>